<dbReference type="EMBL" id="JAETWB010000006">
    <property type="protein sequence ID" value="MBL6079296.1"/>
    <property type="molecule type" value="Genomic_DNA"/>
</dbReference>
<protein>
    <recommendedName>
        <fullName evidence="1">Histidine phosphotransferase ChpT C-terminal domain-containing protein</fullName>
    </recommendedName>
</protein>
<gene>
    <name evidence="2" type="ORF">JMJ56_14855</name>
</gene>
<evidence type="ECO:0000259" key="1">
    <source>
        <dbReference type="Pfam" id="PF10090"/>
    </source>
</evidence>
<accession>A0ABS1U3R3</accession>
<dbReference type="Proteomes" id="UP000660885">
    <property type="component" value="Unassembled WGS sequence"/>
</dbReference>
<dbReference type="Pfam" id="PF10090">
    <property type="entry name" value="HPTransfase"/>
    <property type="match status" value="1"/>
</dbReference>
<dbReference type="InterPro" id="IPR018762">
    <property type="entry name" value="ChpT_C"/>
</dbReference>
<feature type="domain" description="Histidine phosphotransferase ChpT C-terminal" evidence="1">
    <location>
        <begin position="88"/>
        <end position="195"/>
    </location>
</feature>
<dbReference type="Gene3D" id="1.10.287.130">
    <property type="match status" value="1"/>
</dbReference>
<comment type="caution">
    <text evidence="2">The sequence shown here is derived from an EMBL/GenBank/DDBJ whole genome shotgun (WGS) entry which is preliminary data.</text>
</comment>
<evidence type="ECO:0000313" key="3">
    <source>
        <dbReference type="Proteomes" id="UP000660885"/>
    </source>
</evidence>
<dbReference type="InterPro" id="IPR036890">
    <property type="entry name" value="HATPase_C_sf"/>
</dbReference>
<reference evidence="2 3" key="1">
    <citation type="submission" date="2021-01" db="EMBL/GenBank/DDBJ databases">
        <title>Belnapia mucosa sp. nov. and Belnapia arida sp. nov., isolated from the Tabernas Desert (Almeria, Spain).</title>
        <authorList>
            <person name="Molina-Menor E."/>
            <person name="Vidal-Verdu A."/>
            <person name="Calonge A."/>
            <person name="Satari L."/>
            <person name="Pereto J."/>
            <person name="Porcar M."/>
        </authorList>
    </citation>
    <scope>NUCLEOTIDE SEQUENCE [LARGE SCALE GENOMIC DNA]</scope>
    <source>
        <strain evidence="2 3">T18</strain>
    </source>
</reference>
<organism evidence="2 3">
    <name type="scientific">Belnapia arida</name>
    <dbReference type="NCBI Taxonomy" id="2804533"/>
    <lineage>
        <taxon>Bacteria</taxon>
        <taxon>Pseudomonadati</taxon>
        <taxon>Pseudomonadota</taxon>
        <taxon>Alphaproteobacteria</taxon>
        <taxon>Acetobacterales</taxon>
        <taxon>Roseomonadaceae</taxon>
        <taxon>Belnapia</taxon>
    </lineage>
</organism>
<name>A0ABS1U3R3_9PROT</name>
<proteinExistence type="predicted"/>
<sequence length="206" mass="20720">MTLPLDTSLARTLCARLCHDLGGAIGSLAGALDLLPKAGDELLEVAQESAIALRRRLRLYGAAWGGPTEAMEPAAMEVLLGGAPAAPRVRFDLSGMERAVALPAPLVSIALNAALLAAEALPRGGTVRLSGSALDGLMVLPGADLGAPPAAWPAGFLALMAGQAQPLPGPREVLGPLLHALVAEAGWSASLALGGTQAAALLLTPR</sequence>
<evidence type="ECO:0000313" key="2">
    <source>
        <dbReference type="EMBL" id="MBL6079296.1"/>
    </source>
</evidence>
<keyword evidence="3" id="KW-1185">Reference proteome</keyword>
<dbReference type="Gene3D" id="3.30.565.10">
    <property type="entry name" value="Histidine kinase-like ATPase, C-terminal domain"/>
    <property type="match status" value="1"/>
</dbReference>
<dbReference type="RefSeq" id="WP_202832550.1">
    <property type="nucleotide sequence ID" value="NZ_JAETWB010000006.1"/>
</dbReference>